<proteinExistence type="predicted"/>
<gene>
    <name evidence="1" type="ORF">FHS28_003575</name>
</gene>
<dbReference type="RefSeq" id="WP_088453222.1">
    <property type="nucleotide sequence ID" value="NZ_JACHXO010000006.1"/>
</dbReference>
<protein>
    <submittedName>
        <fullName evidence="1">GNAT superfamily N-acetyltransferase</fullName>
    </submittedName>
</protein>
<accession>A0ABR6GVU1</accession>
<reference evidence="1 2" key="1">
    <citation type="submission" date="2020-08" db="EMBL/GenBank/DDBJ databases">
        <title>Genomic Encyclopedia of Type Strains, Phase III (KMG-III): the genomes of soil and plant-associated and newly described type strains.</title>
        <authorList>
            <person name="Whitman W."/>
        </authorList>
    </citation>
    <scope>NUCLEOTIDE SEQUENCE [LARGE SCALE GENOMIC DNA]</scope>
    <source>
        <strain evidence="1 2">CECT 7247</strain>
    </source>
</reference>
<dbReference type="EMBL" id="JACHXO010000006">
    <property type="protein sequence ID" value="MBB3196165.1"/>
    <property type="molecule type" value="Genomic_DNA"/>
</dbReference>
<evidence type="ECO:0000313" key="1">
    <source>
        <dbReference type="EMBL" id="MBB3196165.1"/>
    </source>
</evidence>
<sequence length="238" mass="26975">MVNRTQPPEDFPARTVDVRFTGRVDLDVPVDLRPVCFNGKDITHRLWELAGAFDGSRLTVSRLTVGTEHGQVEAIKLKVCHDVLLALPMQRWLYSVDDGQAWVHVIENVEFYLREEYRGQGIGRISLLTEALAANDLLFDKIIAIAAGSPQDQRHVGWKVWPKLGYDAVIAKDILDRMPPHRLSRAGIDPTSEVRISDLLDQGLYDLWVTHGEGCIMELDVRSLSTWSMQRLADFDEE</sequence>
<dbReference type="Proteomes" id="UP000574369">
    <property type="component" value="Unassembled WGS sequence"/>
</dbReference>
<organism evidence="1 2">
    <name type="scientific">Roseateles terrae</name>
    <dbReference type="NCBI Taxonomy" id="431060"/>
    <lineage>
        <taxon>Bacteria</taxon>
        <taxon>Pseudomonadati</taxon>
        <taxon>Pseudomonadota</taxon>
        <taxon>Betaproteobacteria</taxon>
        <taxon>Burkholderiales</taxon>
        <taxon>Sphaerotilaceae</taxon>
        <taxon>Roseateles</taxon>
    </lineage>
</organism>
<comment type="caution">
    <text evidence="1">The sequence shown here is derived from an EMBL/GenBank/DDBJ whole genome shotgun (WGS) entry which is preliminary data.</text>
</comment>
<name>A0ABR6GVU1_9BURK</name>
<evidence type="ECO:0000313" key="2">
    <source>
        <dbReference type="Proteomes" id="UP000574369"/>
    </source>
</evidence>
<keyword evidence="2" id="KW-1185">Reference proteome</keyword>